<reference evidence="3" key="2">
    <citation type="submission" date="2022-06" db="UniProtKB">
        <authorList>
            <consortium name="EnsemblMetazoa"/>
        </authorList>
    </citation>
    <scope>IDENTIFICATION</scope>
</reference>
<protein>
    <submittedName>
        <fullName evidence="3">Uncharacterized protein</fullName>
    </submittedName>
</protein>
<keyword evidence="4" id="KW-1185">Reference proteome</keyword>
<accession>A0A8R1XNZ9</accession>
<sequence>MQTMAGIENENYFRNIRTTAQSICIRIISEFSQGVISPKSVTELSTFVKDQLKPERLKKEELIKLYQIIFGASFSILKESMKNKDEFNRYTFDFALQIINSIFENIKVEDAEDLRSFLWSVSSRCLIIGESEISNAVDLERIVTFETNFVQFMLFNTKRRKDLFSKEHQREIAFMITFFMSKFCSQKVDMPIRLSLGNALLELVKPWDESAETITSFLPGICCRMSKLACGDLNTEIVNMALKIFGCTVSTCLNDSIIRKRGEIENLLTVESKPENSGTVSKKNITCIEDWKKNLKFLLRRMCSRLIRHQDYRVRLALLTLLYDIYRHCAISLASSTENILIDAVLLLLNDPYEKIAEFSEKVKQHLMHVVNESFINRVRERLYSLSITIPTEILVSGDVEGCLKQLLGVLLSMNSGCNDFLLGGKLSEQLTFALSSTLRLNTKRLRLSREVTEKNDVLGKNFLPLRKFVQFHLTGVIDDLPLLHNVQKKIFNQIAMLLVTSKESHASYFHEFLNILLDCISANVGYTKQLEELTGSYHFAIYLLRAACTQTTKPAQKFIDTLQVLVEQAVKLLERIDIHHPPRDDVIEDDNDEQGTESCLVTVLLSFCAVAFTCTPSIFLCQKLMNETLFEIFKWTKSSYLICAESAEYALKAAALTVGEADTSSLCVTYGKYLLPKVAVRSRAYSSNLRTPCVLSSLLDHCENAELFEITNHVVQELLLAVDLGSQEWLILILKALLSFGMAVGKWFPDIRPQEIEYSEDNPDKKAPKPGFVESVNSILKRTKHLLFSSHIPIRLLVLQILNVCLKDLQFFPDDHLPMIHQNWLAVLDCLQEKNLNVRLAGFKVVVTMCELSGSFCYRRFIPQVWPSIRKFLLEQSATSANAQGAYFHSAAYKFQQFVLENLDVVFHYIEARSADWRSVAEMAKVYCNVSQPKILQNASESLLSTCKTELKKTDDGSEM</sequence>
<dbReference type="Proteomes" id="UP000024404">
    <property type="component" value="Unassembled WGS sequence"/>
</dbReference>
<dbReference type="OMA" id="QEWLILI"/>
<evidence type="ECO:0000313" key="3">
    <source>
        <dbReference type="EnsemblMetazoa" id="OVOC10938.1"/>
    </source>
</evidence>
<organism evidence="3 4">
    <name type="scientific">Onchocerca volvulus</name>
    <dbReference type="NCBI Taxonomy" id="6282"/>
    <lineage>
        <taxon>Eukaryota</taxon>
        <taxon>Metazoa</taxon>
        <taxon>Ecdysozoa</taxon>
        <taxon>Nematoda</taxon>
        <taxon>Chromadorea</taxon>
        <taxon>Rhabditida</taxon>
        <taxon>Spirurina</taxon>
        <taxon>Spiruromorpha</taxon>
        <taxon>Filarioidea</taxon>
        <taxon>Onchocercidae</taxon>
        <taxon>Onchocerca</taxon>
    </lineage>
</organism>
<dbReference type="Gene3D" id="1.25.10.10">
    <property type="entry name" value="Leucine-rich Repeat Variant"/>
    <property type="match status" value="1"/>
</dbReference>
<dbReference type="PANTHER" id="PTHR18460:SF3">
    <property type="entry name" value="TELO2-INTERACTING PROTEIN 1 HOMOLOG"/>
    <property type="match status" value="1"/>
</dbReference>
<dbReference type="SUPFAM" id="SSF48371">
    <property type="entry name" value="ARM repeat"/>
    <property type="match status" value="1"/>
</dbReference>
<feature type="domain" description="TTI1 N-terminal TPR" evidence="1">
    <location>
        <begin position="22"/>
        <end position="351"/>
    </location>
</feature>
<dbReference type="EMBL" id="CMVM020000346">
    <property type="status" value="NOT_ANNOTATED_CDS"/>
    <property type="molecule type" value="Genomic_DNA"/>
</dbReference>
<evidence type="ECO:0000313" key="4">
    <source>
        <dbReference type="Proteomes" id="UP000024404"/>
    </source>
</evidence>
<name>A0A8R1XNZ9_ONCVO</name>
<dbReference type="InterPro" id="IPR057567">
    <property type="entry name" value="TPR_TTI1_C"/>
</dbReference>
<dbReference type="InterPro" id="IPR052587">
    <property type="entry name" value="TELO2-interacting_protein_1"/>
</dbReference>
<dbReference type="PANTHER" id="PTHR18460">
    <property type="entry name" value="TEL2 INTERACTING PROTEIN 1 TTI1 FAMILY MEMBER"/>
    <property type="match status" value="1"/>
</dbReference>
<dbReference type="InterPro" id="IPR057566">
    <property type="entry name" value="TPR_TTI1_N"/>
</dbReference>
<feature type="domain" description="TTI1 C-terminal TPR" evidence="2">
    <location>
        <begin position="755"/>
        <end position="946"/>
    </location>
</feature>
<dbReference type="InterPro" id="IPR016024">
    <property type="entry name" value="ARM-type_fold"/>
</dbReference>
<dbReference type="InterPro" id="IPR011989">
    <property type="entry name" value="ARM-like"/>
</dbReference>
<dbReference type="Pfam" id="PF24173">
    <property type="entry name" value="TPR_TTI1_N"/>
    <property type="match status" value="1"/>
</dbReference>
<dbReference type="AlphaFoldDB" id="A0A8R1XNZ9"/>
<reference evidence="4" key="1">
    <citation type="submission" date="2013-10" db="EMBL/GenBank/DDBJ databases">
        <title>Genome sequencing of Onchocerca volvulus.</title>
        <authorList>
            <person name="Cotton J."/>
            <person name="Tsai J."/>
            <person name="Stanley E."/>
            <person name="Tracey A."/>
            <person name="Holroyd N."/>
            <person name="Lustigman S."/>
            <person name="Berriman M."/>
        </authorList>
    </citation>
    <scope>NUCLEOTIDE SEQUENCE</scope>
</reference>
<evidence type="ECO:0000259" key="2">
    <source>
        <dbReference type="Pfam" id="PF24181"/>
    </source>
</evidence>
<dbReference type="EnsemblMetazoa" id="OVOC10938.1">
    <property type="protein sequence ID" value="OVOC10938.1"/>
    <property type="gene ID" value="WBGene00247747"/>
</dbReference>
<dbReference type="Pfam" id="PF24181">
    <property type="entry name" value="TPR_TTI1_C"/>
    <property type="match status" value="1"/>
</dbReference>
<evidence type="ECO:0000259" key="1">
    <source>
        <dbReference type="Pfam" id="PF24173"/>
    </source>
</evidence>
<dbReference type="GO" id="GO:0005737">
    <property type="term" value="C:cytoplasm"/>
    <property type="evidence" value="ECO:0007669"/>
    <property type="project" value="TreeGrafter"/>
</dbReference>
<proteinExistence type="predicted"/>